<reference evidence="11 12" key="1">
    <citation type="submission" date="2019-07" db="EMBL/GenBank/DDBJ databases">
        <authorList>
            <person name="Duangmal K."/>
            <person name="Teo W.F.A."/>
        </authorList>
    </citation>
    <scope>NUCLEOTIDE SEQUENCE [LARGE SCALE GENOMIC DNA]</scope>
    <source>
        <strain evidence="11 12">TBRC 6029</strain>
    </source>
</reference>
<dbReference type="InterPro" id="IPR012302">
    <property type="entry name" value="Malic_NAD-bd"/>
</dbReference>
<dbReference type="EMBL" id="VJWX01000031">
    <property type="protein sequence ID" value="TVT59340.1"/>
    <property type="molecule type" value="Genomic_DNA"/>
</dbReference>
<dbReference type="InterPro" id="IPR012301">
    <property type="entry name" value="Malic_N_dom"/>
</dbReference>
<feature type="active site" description="Proton donor" evidence="5">
    <location>
        <position position="164"/>
    </location>
</feature>
<dbReference type="AlphaFoldDB" id="A0A558DEA1"/>
<keyword evidence="4" id="KW-0520">NAD</keyword>
<accession>A0A558DEA1</accession>
<sequence length="555" mass="59412">MPPKITVLQDRFRNRGTAFTLAQRAELGITGRLPAAVETLDEQAARAYAQLRRQPSDLQKYIFLNEVHNRNQVLYFKLLTDHLEELLPVVYDPTVGDAIEQWSTDYRDSRAVYLSIDRPADVKASFESLGLGPDDVDLVVVSDAQEILGIGDWGVNGTDISIGKLAVYTAAAGIDPGRVVAVNLDVGTDNEKLLNSPMYLGNRHARVDGKRYDEFIALFLKTASEMFPHALLHFEDFGPSNARRILVGNAKKYRIFNDDMQGTGAIAMASVFSALKVTGGRWSEQRLLVFGAGTAGTGIADQIYAAMLRDGATPAEAENNVWLVDVNGLVTDDMPGLPDYQQVYARPASEVHGWAHGRTDLLTTIEHVKPTILLGTSTAAGAFTEDVVKALAGGVERPILLPLSNPTSRIEVLPSDAVPWSEGRALIAVGIPVEPVEYDGVTYTIGQANNALLYPGLGLGTIVSGARHVTDNMLLAAAEAVAGQVDVSKPGASLLPPVANLRASSATVALAVAEAAAADGVATKAHDNLVQAVQDAMWSPVYADEVLSDGRKTHS</sequence>
<dbReference type="PANTHER" id="PTHR23406:SF34">
    <property type="entry name" value="NAD-DEPENDENT MALIC ENZYME, MITOCHONDRIAL"/>
    <property type="match status" value="1"/>
</dbReference>
<evidence type="ECO:0000256" key="4">
    <source>
        <dbReference type="ARBA" id="ARBA00023027"/>
    </source>
</evidence>
<dbReference type="PANTHER" id="PTHR23406">
    <property type="entry name" value="MALIC ENZYME-RELATED"/>
    <property type="match status" value="1"/>
</dbReference>
<feature type="domain" description="Malic enzyme N-terminal" evidence="10">
    <location>
        <begin position="68"/>
        <end position="254"/>
    </location>
</feature>
<dbReference type="InterPro" id="IPR001891">
    <property type="entry name" value="Malic_OxRdtase"/>
</dbReference>
<dbReference type="Proteomes" id="UP000320011">
    <property type="component" value="Unassembled WGS sequence"/>
</dbReference>
<gene>
    <name evidence="11" type="ORF">FNH05_05550</name>
</gene>
<dbReference type="PROSITE" id="PS00331">
    <property type="entry name" value="MALIC_ENZYMES"/>
    <property type="match status" value="1"/>
</dbReference>
<reference evidence="11 12" key="2">
    <citation type="submission" date="2019-08" db="EMBL/GenBank/DDBJ databases">
        <title>Amycolatopsis acidicola sp. nov., isolated from peat swamp forest soil.</title>
        <authorList>
            <person name="Srisuk N."/>
        </authorList>
    </citation>
    <scope>NUCLEOTIDE SEQUENCE [LARGE SCALE GENOMIC DNA]</scope>
    <source>
        <strain evidence="11 12">TBRC 6029</strain>
    </source>
</reference>
<evidence type="ECO:0000256" key="7">
    <source>
        <dbReference type="PIRSR" id="PIRSR000106-3"/>
    </source>
</evidence>
<evidence type="ECO:0000259" key="10">
    <source>
        <dbReference type="SMART" id="SM01274"/>
    </source>
</evidence>
<dbReference type="GO" id="GO:0046872">
    <property type="term" value="F:metal ion binding"/>
    <property type="evidence" value="ECO:0007669"/>
    <property type="project" value="UniProtKB-KW"/>
</dbReference>
<name>A0A558DEA1_9PSEU</name>
<evidence type="ECO:0000256" key="2">
    <source>
        <dbReference type="ARBA" id="ARBA00008785"/>
    </source>
</evidence>
<comment type="cofactor">
    <cofactor evidence="7">
        <name>Mg(2+)</name>
        <dbReference type="ChEBI" id="CHEBI:18420"/>
    </cofactor>
    <cofactor evidence="7">
        <name>Mn(2+)</name>
        <dbReference type="ChEBI" id="CHEBI:29035"/>
    </cofactor>
    <text evidence="7">Divalent metal cations. Prefers magnesium or manganese.</text>
</comment>
<dbReference type="InterPro" id="IPR036291">
    <property type="entry name" value="NAD(P)-bd_dom_sf"/>
</dbReference>
<evidence type="ECO:0000256" key="6">
    <source>
        <dbReference type="PIRSR" id="PIRSR000106-2"/>
    </source>
</evidence>
<keyword evidence="12" id="KW-1185">Reference proteome</keyword>
<dbReference type="SMART" id="SM00919">
    <property type="entry name" value="Malic_M"/>
    <property type="match status" value="1"/>
</dbReference>
<evidence type="ECO:0000256" key="3">
    <source>
        <dbReference type="ARBA" id="ARBA00022723"/>
    </source>
</evidence>
<dbReference type="GO" id="GO:0006108">
    <property type="term" value="P:malate metabolic process"/>
    <property type="evidence" value="ECO:0007669"/>
    <property type="project" value="TreeGrafter"/>
</dbReference>
<dbReference type="PRINTS" id="PR00072">
    <property type="entry name" value="MALOXRDTASE"/>
</dbReference>
<dbReference type="SUPFAM" id="SSF53223">
    <property type="entry name" value="Aminoacid dehydrogenase-like, N-terminal domain"/>
    <property type="match status" value="1"/>
</dbReference>
<dbReference type="InterPro" id="IPR037062">
    <property type="entry name" value="Malic_N_dom_sf"/>
</dbReference>
<dbReference type="Pfam" id="PF00390">
    <property type="entry name" value="malic"/>
    <property type="match status" value="1"/>
</dbReference>
<dbReference type="GO" id="GO:0016616">
    <property type="term" value="F:oxidoreductase activity, acting on the CH-OH group of donors, NAD or NADP as acceptor"/>
    <property type="evidence" value="ECO:0007669"/>
    <property type="project" value="InterPro"/>
</dbReference>
<comment type="cofactor">
    <cofactor evidence="1">
        <name>Mn(2+)</name>
        <dbReference type="ChEBI" id="CHEBI:29035"/>
    </cofactor>
</comment>
<dbReference type="GO" id="GO:0051287">
    <property type="term" value="F:NAD binding"/>
    <property type="evidence" value="ECO:0007669"/>
    <property type="project" value="InterPro"/>
</dbReference>
<keyword evidence="3 7" id="KW-0479">Metal-binding</keyword>
<feature type="active site" description="Proton donor" evidence="5">
    <location>
        <position position="91"/>
    </location>
</feature>
<dbReference type="InterPro" id="IPR015884">
    <property type="entry name" value="Malic_enzyme_CS"/>
</dbReference>
<feature type="binding site" evidence="7">
    <location>
        <position position="259"/>
    </location>
    <ligand>
        <name>a divalent metal cation</name>
        <dbReference type="ChEBI" id="CHEBI:60240"/>
    </ligand>
</feature>
<dbReference type="NCBIfam" id="NF010052">
    <property type="entry name" value="PRK13529.1"/>
    <property type="match status" value="1"/>
</dbReference>
<proteinExistence type="inferred from homology"/>
<dbReference type="SMART" id="SM01274">
    <property type="entry name" value="malic"/>
    <property type="match status" value="1"/>
</dbReference>
<dbReference type="SUPFAM" id="SSF51735">
    <property type="entry name" value="NAD(P)-binding Rossmann-fold domains"/>
    <property type="match status" value="1"/>
</dbReference>
<dbReference type="Pfam" id="PF03949">
    <property type="entry name" value="Malic_M"/>
    <property type="match status" value="1"/>
</dbReference>
<dbReference type="InterPro" id="IPR046346">
    <property type="entry name" value="Aminoacid_DH-like_N_sf"/>
</dbReference>
<dbReference type="Gene3D" id="3.40.50.10380">
    <property type="entry name" value="Malic enzyme, N-terminal domain"/>
    <property type="match status" value="1"/>
</dbReference>
<dbReference type="OrthoDB" id="3314528at2"/>
<feature type="binding site" evidence="6">
    <location>
        <position position="405"/>
    </location>
    <ligand>
        <name>(S)-malate</name>
        <dbReference type="ChEBI" id="CHEBI:15589"/>
    </ligand>
</feature>
<evidence type="ECO:0000313" key="11">
    <source>
        <dbReference type="EMBL" id="TVT59340.1"/>
    </source>
</evidence>
<dbReference type="RefSeq" id="WP_144586180.1">
    <property type="nucleotide sequence ID" value="NZ_VJWX01000031.1"/>
</dbReference>
<evidence type="ECO:0000256" key="8">
    <source>
        <dbReference type="RuleBase" id="RU003427"/>
    </source>
</evidence>
<organism evidence="11 12">
    <name type="scientific">Amycolatopsis rhizosphaerae</name>
    <dbReference type="NCBI Taxonomy" id="2053003"/>
    <lineage>
        <taxon>Bacteria</taxon>
        <taxon>Bacillati</taxon>
        <taxon>Actinomycetota</taxon>
        <taxon>Actinomycetes</taxon>
        <taxon>Pseudonocardiales</taxon>
        <taxon>Pseudonocardiaceae</taxon>
        <taxon>Amycolatopsis</taxon>
    </lineage>
</organism>
<feature type="domain" description="Malic enzyme NAD-binding" evidence="9">
    <location>
        <begin position="260"/>
        <end position="517"/>
    </location>
</feature>
<dbReference type="GO" id="GO:0005829">
    <property type="term" value="C:cytosol"/>
    <property type="evidence" value="ECO:0007669"/>
    <property type="project" value="TreeGrafter"/>
</dbReference>
<feature type="binding site" evidence="7">
    <location>
        <position position="236"/>
    </location>
    <ligand>
        <name>a divalent metal cation</name>
        <dbReference type="ChEBI" id="CHEBI:60240"/>
    </ligand>
</feature>
<evidence type="ECO:0000256" key="1">
    <source>
        <dbReference type="ARBA" id="ARBA00001936"/>
    </source>
</evidence>
<feature type="binding site" evidence="7">
    <location>
        <position position="235"/>
    </location>
    <ligand>
        <name>a divalent metal cation</name>
        <dbReference type="ChEBI" id="CHEBI:60240"/>
    </ligand>
</feature>
<evidence type="ECO:0000256" key="5">
    <source>
        <dbReference type="PIRSR" id="PIRSR000106-1"/>
    </source>
</evidence>
<dbReference type="PIRSF" id="PIRSF000106">
    <property type="entry name" value="ME"/>
    <property type="match status" value="1"/>
</dbReference>
<feature type="binding site" evidence="6">
    <location>
        <position position="449"/>
    </location>
    <ligand>
        <name>(S)-malate</name>
        <dbReference type="ChEBI" id="CHEBI:15589"/>
    </ligand>
</feature>
<dbReference type="GO" id="GO:0004470">
    <property type="term" value="F:malic enzyme activity"/>
    <property type="evidence" value="ECO:0007669"/>
    <property type="project" value="InterPro"/>
</dbReference>
<comment type="caution">
    <text evidence="11">The sequence shown here is derived from an EMBL/GenBank/DDBJ whole genome shotgun (WGS) entry which is preliminary data.</text>
</comment>
<evidence type="ECO:0000313" key="12">
    <source>
        <dbReference type="Proteomes" id="UP000320011"/>
    </source>
</evidence>
<dbReference type="Gene3D" id="3.40.50.720">
    <property type="entry name" value="NAD(P)-binding Rossmann-like Domain"/>
    <property type="match status" value="1"/>
</dbReference>
<protein>
    <submittedName>
        <fullName evidence="11">NAD-dependent malic enzyme</fullName>
    </submittedName>
</protein>
<comment type="similarity">
    <text evidence="2 8">Belongs to the malic enzymes family.</text>
</comment>
<evidence type="ECO:0000259" key="9">
    <source>
        <dbReference type="SMART" id="SM00919"/>
    </source>
</evidence>